<evidence type="ECO:0000256" key="8">
    <source>
        <dbReference type="ARBA" id="ARBA00022989"/>
    </source>
</evidence>
<keyword evidence="5" id="KW-0808">Transferase</keyword>
<dbReference type="STRING" id="402596.SAMN04489844_4245"/>
<dbReference type="GO" id="GO:0016020">
    <property type="term" value="C:membrane"/>
    <property type="evidence" value="ECO:0007669"/>
    <property type="project" value="GOC"/>
</dbReference>
<feature type="transmembrane region" description="Helical" evidence="10">
    <location>
        <begin position="344"/>
        <end position="361"/>
    </location>
</feature>
<dbReference type="PANTHER" id="PTHR12468">
    <property type="entry name" value="GPI MANNOSYLTRANSFERASE 2"/>
    <property type="match status" value="1"/>
</dbReference>
<feature type="transmembrane region" description="Helical" evidence="10">
    <location>
        <begin position="373"/>
        <end position="393"/>
    </location>
</feature>
<feature type="transmembrane region" description="Helical" evidence="10">
    <location>
        <begin position="292"/>
        <end position="312"/>
    </location>
</feature>
<evidence type="ECO:0000313" key="11">
    <source>
        <dbReference type="EMBL" id="SED35635.1"/>
    </source>
</evidence>
<evidence type="ECO:0000313" key="12">
    <source>
        <dbReference type="Proteomes" id="UP000198742"/>
    </source>
</evidence>
<feature type="transmembrane region" description="Helical" evidence="10">
    <location>
        <begin position="191"/>
        <end position="224"/>
    </location>
</feature>
<gene>
    <name evidence="11" type="ORF">SAMN04489844_4245</name>
</gene>
<dbReference type="AlphaFoldDB" id="A0A1H5A0K5"/>
<dbReference type="GO" id="GO:0031501">
    <property type="term" value="C:mannosyltransferase complex"/>
    <property type="evidence" value="ECO:0007669"/>
    <property type="project" value="TreeGrafter"/>
</dbReference>
<evidence type="ECO:0000256" key="3">
    <source>
        <dbReference type="ARBA" id="ARBA00022502"/>
    </source>
</evidence>
<keyword evidence="12" id="KW-1185">Reference proteome</keyword>
<evidence type="ECO:0008006" key="13">
    <source>
        <dbReference type="Google" id="ProtNLM"/>
    </source>
</evidence>
<keyword evidence="8 10" id="KW-1133">Transmembrane helix</keyword>
<dbReference type="PANTHER" id="PTHR12468:SF2">
    <property type="entry name" value="GPI MANNOSYLTRANSFERASE 2"/>
    <property type="match status" value="1"/>
</dbReference>
<reference evidence="12" key="1">
    <citation type="submission" date="2016-10" db="EMBL/GenBank/DDBJ databases">
        <authorList>
            <person name="Varghese N."/>
            <person name="Submissions S."/>
        </authorList>
    </citation>
    <scope>NUCLEOTIDE SEQUENCE [LARGE SCALE GENOMIC DNA]</scope>
    <source>
        <strain evidence="12">DSM 22017</strain>
    </source>
</reference>
<protein>
    <recommendedName>
        <fullName evidence="13">Mannosyltransferase (PIG-V)</fullName>
    </recommendedName>
</protein>
<dbReference type="GO" id="GO:0000009">
    <property type="term" value="F:alpha-1,6-mannosyltransferase activity"/>
    <property type="evidence" value="ECO:0007669"/>
    <property type="project" value="InterPro"/>
</dbReference>
<keyword evidence="7" id="KW-0256">Endoplasmic reticulum</keyword>
<keyword evidence="6 10" id="KW-0812">Transmembrane</keyword>
<comment type="subcellular location">
    <subcellularLocation>
        <location evidence="1">Endoplasmic reticulum membrane</location>
        <topology evidence="1">Multi-pass membrane protein</topology>
    </subcellularLocation>
</comment>
<dbReference type="GO" id="GO:0006506">
    <property type="term" value="P:GPI anchor biosynthetic process"/>
    <property type="evidence" value="ECO:0007669"/>
    <property type="project" value="UniProtKB-UniPathway"/>
</dbReference>
<evidence type="ECO:0000256" key="5">
    <source>
        <dbReference type="ARBA" id="ARBA00022679"/>
    </source>
</evidence>
<evidence type="ECO:0000256" key="2">
    <source>
        <dbReference type="ARBA" id="ARBA00004687"/>
    </source>
</evidence>
<evidence type="ECO:0000256" key="9">
    <source>
        <dbReference type="ARBA" id="ARBA00023136"/>
    </source>
</evidence>
<feature type="transmembrane region" description="Helical" evidence="10">
    <location>
        <begin position="153"/>
        <end position="171"/>
    </location>
</feature>
<comment type="pathway">
    <text evidence="2">Glycolipid biosynthesis; glycosylphosphatidylinositol-anchor biosynthesis.</text>
</comment>
<dbReference type="RefSeq" id="WP_090971818.1">
    <property type="nucleotide sequence ID" value="NZ_FNRT01000002.1"/>
</dbReference>
<accession>A0A1H5A0K5</accession>
<keyword evidence="9 10" id="KW-0472">Membrane</keyword>
<dbReference type="OrthoDB" id="151635at2"/>
<evidence type="ECO:0000256" key="4">
    <source>
        <dbReference type="ARBA" id="ARBA00022676"/>
    </source>
</evidence>
<feature type="transmembrane region" description="Helical" evidence="10">
    <location>
        <begin position="236"/>
        <end position="256"/>
    </location>
</feature>
<sequence length="410" mass="44598">MPARLMDRWWFIVPLAVFAVSRLVSGVMLAIGASRQIALEATPVVDADFYKVAVATPASPGYLGVVSNWDGQWFRSIAEHGYPDSIPRVGGVIVPNEWAFSGGYPTVVRTVMRLGLDFPMAASVVSLSCFAVALVVLYGTVRSRMDDHAATRMVLAISFFPTSPVFQVAYTEAMTLLLVVLALRALSGRRYAVFLLVAAVLAVTRPLMLPVAALCGVTWLVRWFRRHEEDFPRRERLALAATTVATLALAGLWPLIAAVGTGEAAAFTQSIASWRGNTELGGPGVNWLTLSVVRPVTIGFLVVPLLVVAVFAARRRAVAALPFPLRWWGPIYLVYMLAVTKPNAGILRYVLLSILPLAPLLGEKPQQGRAATVAQWAMLGVLVVVGIVGQYYWVTRVFTIDSANELQPWP</sequence>
<evidence type="ECO:0000256" key="6">
    <source>
        <dbReference type="ARBA" id="ARBA00022692"/>
    </source>
</evidence>
<keyword evidence="3" id="KW-0337">GPI-anchor biosynthesis</keyword>
<dbReference type="Proteomes" id="UP000198742">
    <property type="component" value="Unassembled WGS sequence"/>
</dbReference>
<proteinExistence type="predicted"/>
<organism evidence="11 12">
    <name type="scientific">Nocardioides exalbidus</name>
    <dbReference type="NCBI Taxonomy" id="402596"/>
    <lineage>
        <taxon>Bacteria</taxon>
        <taxon>Bacillati</taxon>
        <taxon>Actinomycetota</taxon>
        <taxon>Actinomycetes</taxon>
        <taxon>Propionibacteriales</taxon>
        <taxon>Nocardioidaceae</taxon>
        <taxon>Nocardioides</taxon>
    </lineage>
</organism>
<dbReference type="EMBL" id="FNRT01000002">
    <property type="protein sequence ID" value="SED35635.1"/>
    <property type="molecule type" value="Genomic_DNA"/>
</dbReference>
<keyword evidence="4" id="KW-0328">Glycosyltransferase</keyword>
<feature type="transmembrane region" description="Helical" evidence="10">
    <location>
        <begin position="120"/>
        <end position="141"/>
    </location>
</feature>
<evidence type="ECO:0000256" key="1">
    <source>
        <dbReference type="ARBA" id="ARBA00004477"/>
    </source>
</evidence>
<dbReference type="InterPro" id="IPR007315">
    <property type="entry name" value="PIG-V/Gpi18"/>
</dbReference>
<evidence type="ECO:0000256" key="10">
    <source>
        <dbReference type="SAM" id="Phobius"/>
    </source>
</evidence>
<dbReference type="UniPathway" id="UPA00196"/>
<name>A0A1H5A0K5_9ACTN</name>
<dbReference type="GO" id="GO:0004376">
    <property type="term" value="F:GPI mannosyltransferase activity"/>
    <property type="evidence" value="ECO:0007669"/>
    <property type="project" value="InterPro"/>
</dbReference>
<feature type="transmembrane region" description="Helical" evidence="10">
    <location>
        <begin position="9"/>
        <end position="33"/>
    </location>
</feature>
<evidence type="ECO:0000256" key="7">
    <source>
        <dbReference type="ARBA" id="ARBA00022824"/>
    </source>
</evidence>